<name>A0A1L9RMN0_ASPWE</name>
<keyword evidence="2" id="KW-1185">Reference proteome</keyword>
<gene>
    <name evidence="1" type="ORF">ASPWEDRAFT_41313</name>
</gene>
<proteinExistence type="predicted"/>
<accession>A0A1L9RMN0</accession>
<dbReference type="EMBL" id="KV878212">
    <property type="protein sequence ID" value="OJJ36078.1"/>
    <property type="molecule type" value="Genomic_DNA"/>
</dbReference>
<protein>
    <submittedName>
        <fullName evidence="1">Uncharacterized protein</fullName>
    </submittedName>
</protein>
<dbReference type="RefSeq" id="XP_040689754.1">
    <property type="nucleotide sequence ID" value="XM_040835526.1"/>
</dbReference>
<sequence>MSSRALFRTYSTSASHHPLSVVLCGRNQKVSSSVTAALRPEYEVIQSIMSPEIGKTELPSLLRGTAPPAAIIVGGGYTQDDLDSMRAACKGLRPTAWLKVEQRYAPGSSSGHLPAFKDYGVEVAGRVRACLDGLVERGDLDRDQVQIV</sequence>
<dbReference type="Proteomes" id="UP000184383">
    <property type="component" value="Unassembled WGS sequence"/>
</dbReference>
<evidence type="ECO:0000313" key="1">
    <source>
        <dbReference type="EMBL" id="OJJ36078.1"/>
    </source>
</evidence>
<dbReference type="VEuPathDB" id="FungiDB:ASPWEDRAFT_41313"/>
<evidence type="ECO:0000313" key="2">
    <source>
        <dbReference type="Proteomes" id="UP000184383"/>
    </source>
</evidence>
<dbReference type="AlphaFoldDB" id="A0A1L9RMN0"/>
<dbReference type="OrthoDB" id="3649348at2759"/>
<organism evidence="1 2">
    <name type="scientific">Aspergillus wentii DTO 134E9</name>
    <dbReference type="NCBI Taxonomy" id="1073089"/>
    <lineage>
        <taxon>Eukaryota</taxon>
        <taxon>Fungi</taxon>
        <taxon>Dikarya</taxon>
        <taxon>Ascomycota</taxon>
        <taxon>Pezizomycotina</taxon>
        <taxon>Eurotiomycetes</taxon>
        <taxon>Eurotiomycetidae</taxon>
        <taxon>Eurotiales</taxon>
        <taxon>Aspergillaceae</taxon>
        <taxon>Aspergillus</taxon>
        <taxon>Aspergillus subgen. Cremei</taxon>
    </lineage>
</organism>
<dbReference type="GeneID" id="63751374"/>
<reference evidence="2" key="1">
    <citation type="journal article" date="2017" name="Genome Biol.">
        <title>Comparative genomics reveals high biological diversity and specific adaptations in the industrially and medically important fungal genus Aspergillus.</title>
        <authorList>
            <person name="de Vries R.P."/>
            <person name="Riley R."/>
            <person name="Wiebenga A."/>
            <person name="Aguilar-Osorio G."/>
            <person name="Amillis S."/>
            <person name="Uchima C.A."/>
            <person name="Anderluh G."/>
            <person name="Asadollahi M."/>
            <person name="Askin M."/>
            <person name="Barry K."/>
            <person name="Battaglia E."/>
            <person name="Bayram O."/>
            <person name="Benocci T."/>
            <person name="Braus-Stromeyer S.A."/>
            <person name="Caldana C."/>
            <person name="Canovas D."/>
            <person name="Cerqueira G.C."/>
            <person name="Chen F."/>
            <person name="Chen W."/>
            <person name="Choi C."/>
            <person name="Clum A."/>
            <person name="Dos Santos R.A."/>
            <person name="Damasio A.R."/>
            <person name="Diallinas G."/>
            <person name="Emri T."/>
            <person name="Fekete E."/>
            <person name="Flipphi M."/>
            <person name="Freyberg S."/>
            <person name="Gallo A."/>
            <person name="Gournas C."/>
            <person name="Habgood R."/>
            <person name="Hainaut M."/>
            <person name="Harispe M.L."/>
            <person name="Henrissat B."/>
            <person name="Hilden K.S."/>
            <person name="Hope R."/>
            <person name="Hossain A."/>
            <person name="Karabika E."/>
            <person name="Karaffa L."/>
            <person name="Karanyi Z."/>
            <person name="Krasevec N."/>
            <person name="Kuo A."/>
            <person name="Kusch H."/>
            <person name="LaButti K."/>
            <person name="Lagendijk E.L."/>
            <person name="Lapidus A."/>
            <person name="Levasseur A."/>
            <person name="Lindquist E."/>
            <person name="Lipzen A."/>
            <person name="Logrieco A.F."/>
            <person name="MacCabe A."/>
            <person name="Maekelae M.R."/>
            <person name="Malavazi I."/>
            <person name="Melin P."/>
            <person name="Meyer V."/>
            <person name="Mielnichuk N."/>
            <person name="Miskei M."/>
            <person name="Molnar A.P."/>
            <person name="Mule G."/>
            <person name="Ngan C.Y."/>
            <person name="Orejas M."/>
            <person name="Orosz E."/>
            <person name="Ouedraogo J.P."/>
            <person name="Overkamp K.M."/>
            <person name="Park H.-S."/>
            <person name="Perrone G."/>
            <person name="Piumi F."/>
            <person name="Punt P.J."/>
            <person name="Ram A.F."/>
            <person name="Ramon A."/>
            <person name="Rauscher S."/>
            <person name="Record E."/>
            <person name="Riano-Pachon D.M."/>
            <person name="Robert V."/>
            <person name="Roehrig J."/>
            <person name="Ruller R."/>
            <person name="Salamov A."/>
            <person name="Salih N.S."/>
            <person name="Samson R.A."/>
            <person name="Sandor E."/>
            <person name="Sanguinetti M."/>
            <person name="Schuetze T."/>
            <person name="Sepcic K."/>
            <person name="Shelest E."/>
            <person name="Sherlock G."/>
            <person name="Sophianopoulou V."/>
            <person name="Squina F.M."/>
            <person name="Sun H."/>
            <person name="Susca A."/>
            <person name="Todd R.B."/>
            <person name="Tsang A."/>
            <person name="Unkles S.E."/>
            <person name="van de Wiele N."/>
            <person name="van Rossen-Uffink D."/>
            <person name="Oliveira J.V."/>
            <person name="Vesth T.C."/>
            <person name="Visser J."/>
            <person name="Yu J.-H."/>
            <person name="Zhou M."/>
            <person name="Andersen M.R."/>
            <person name="Archer D.B."/>
            <person name="Baker S.E."/>
            <person name="Benoit I."/>
            <person name="Brakhage A.A."/>
            <person name="Braus G.H."/>
            <person name="Fischer R."/>
            <person name="Frisvad J.C."/>
            <person name="Goldman G.H."/>
            <person name="Houbraken J."/>
            <person name="Oakley B."/>
            <person name="Pocsi I."/>
            <person name="Scazzocchio C."/>
            <person name="Seiboth B."/>
            <person name="vanKuyk P.A."/>
            <person name="Wortman J."/>
            <person name="Dyer P.S."/>
            <person name="Grigoriev I.V."/>
        </authorList>
    </citation>
    <scope>NUCLEOTIDE SEQUENCE [LARGE SCALE GENOMIC DNA]</scope>
    <source>
        <strain evidence="2">DTO 134E9</strain>
    </source>
</reference>